<organism evidence="2">
    <name type="scientific">hydrothermal vent metagenome</name>
    <dbReference type="NCBI Taxonomy" id="652676"/>
    <lineage>
        <taxon>unclassified sequences</taxon>
        <taxon>metagenomes</taxon>
        <taxon>ecological metagenomes</taxon>
    </lineage>
</organism>
<feature type="domain" description="Tll0287-like" evidence="1">
    <location>
        <begin position="52"/>
        <end position="196"/>
    </location>
</feature>
<dbReference type="InterPro" id="IPR021796">
    <property type="entry name" value="Tll0287-like_dom"/>
</dbReference>
<dbReference type="EMBL" id="UOGK01000458">
    <property type="protein sequence ID" value="VAX40863.1"/>
    <property type="molecule type" value="Genomic_DNA"/>
</dbReference>
<dbReference type="Pfam" id="PF11845">
    <property type="entry name" value="Tll0287-like"/>
    <property type="match status" value="1"/>
</dbReference>
<dbReference type="AlphaFoldDB" id="A0A3B1DVE8"/>
<sequence>MRILATVFMVMLVFSVGCQRPPPPPNPEEVAQDRAFQLAAAAANELVSALMPELQAAMKADGPAGALAVCADRAQQLTAEVEARYAEQGLRIRRTAQRVRNPLNAPDEWEQQWMDHAAASIGDTVSVTLRSIDEQGRVEIRYLRPLLLSEACLPCHGPAEQIDPAVRTLLDERYPDDEATGFQVGDFRGMISVRVPVKP</sequence>
<reference evidence="2" key="1">
    <citation type="submission" date="2018-06" db="EMBL/GenBank/DDBJ databases">
        <authorList>
            <person name="Zhirakovskaya E."/>
        </authorList>
    </citation>
    <scope>NUCLEOTIDE SEQUENCE</scope>
</reference>
<gene>
    <name evidence="2" type="ORF">MNBD_PLANCTO03-1418</name>
</gene>
<evidence type="ECO:0000313" key="2">
    <source>
        <dbReference type="EMBL" id="VAX40863.1"/>
    </source>
</evidence>
<dbReference type="PROSITE" id="PS51257">
    <property type="entry name" value="PROKAR_LIPOPROTEIN"/>
    <property type="match status" value="1"/>
</dbReference>
<name>A0A3B1DVE8_9ZZZZ</name>
<protein>
    <recommendedName>
        <fullName evidence="1">Tll0287-like domain-containing protein</fullName>
    </recommendedName>
</protein>
<accession>A0A3B1DVE8</accession>
<evidence type="ECO:0000259" key="1">
    <source>
        <dbReference type="Pfam" id="PF11845"/>
    </source>
</evidence>
<proteinExistence type="predicted"/>